<evidence type="ECO:0000313" key="2">
    <source>
        <dbReference type="EMBL" id="GAA2146389.1"/>
    </source>
</evidence>
<organism evidence="2 3">
    <name type="scientific">Kitasatospora kazusensis</name>
    <dbReference type="NCBI Taxonomy" id="407974"/>
    <lineage>
        <taxon>Bacteria</taxon>
        <taxon>Bacillati</taxon>
        <taxon>Actinomycetota</taxon>
        <taxon>Actinomycetes</taxon>
        <taxon>Kitasatosporales</taxon>
        <taxon>Streptomycetaceae</taxon>
        <taxon>Kitasatospora</taxon>
    </lineage>
</organism>
<keyword evidence="3" id="KW-1185">Reference proteome</keyword>
<evidence type="ECO:0000313" key="3">
    <source>
        <dbReference type="Proteomes" id="UP001422759"/>
    </source>
</evidence>
<gene>
    <name evidence="2" type="ORF">GCM10009760_36140</name>
</gene>
<feature type="region of interest" description="Disordered" evidence="1">
    <location>
        <begin position="67"/>
        <end position="97"/>
    </location>
</feature>
<accession>A0ABP5LH93</accession>
<dbReference type="EMBL" id="BAAANT010000019">
    <property type="protein sequence ID" value="GAA2146389.1"/>
    <property type="molecule type" value="Genomic_DNA"/>
</dbReference>
<comment type="caution">
    <text evidence="2">The sequence shown here is derived from an EMBL/GenBank/DDBJ whole genome shotgun (WGS) entry which is preliminary data.</text>
</comment>
<dbReference type="Proteomes" id="UP001422759">
    <property type="component" value="Unassembled WGS sequence"/>
</dbReference>
<proteinExistence type="predicted"/>
<evidence type="ECO:0000256" key="1">
    <source>
        <dbReference type="SAM" id="MobiDB-lite"/>
    </source>
</evidence>
<reference evidence="3" key="1">
    <citation type="journal article" date="2019" name="Int. J. Syst. Evol. Microbiol.">
        <title>The Global Catalogue of Microorganisms (GCM) 10K type strain sequencing project: providing services to taxonomists for standard genome sequencing and annotation.</title>
        <authorList>
            <consortium name="The Broad Institute Genomics Platform"/>
            <consortium name="The Broad Institute Genome Sequencing Center for Infectious Disease"/>
            <person name="Wu L."/>
            <person name="Ma J."/>
        </authorList>
    </citation>
    <scope>NUCLEOTIDE SEQUENCE [LARGE SCALE GENOMIC DNA]</scope>
    <source>
        <strain evidence="3">JCM 14560</strain>
    </source>
</reference>
<sequence length="97" mass="9770">MTAVSQVVAASVRLVCRDIGGEALARDVGGVLAGLEEVAGSVAAVGGCHQLGVGALFGELRARRRSSAAGRSLMPPPPSSGDATVSQNRLRGPELTF</sequence>
<name>A0ABP5LH93_9ACTN</name>
<protein>
    <submittedName>
        <fullName evidence="2">Uncharacterized protein</fullName>
    </submittedName>
</protein>